<keyword evidence="3 4" id="KW-0349">Heme</keyword>
<sequence>MGASAGYLSGGNLLAIGYSSEWLIVETLRLVYSAASQFVRFRDALNRHINSRDSAARCWNSASAAIHPSSGGGTYHGGGSQTGQLDQNYTGAIPVSAVPRPAGEKARRNASYHESPSSGLAHRRHGPRANSTCSVEENDDGEIFFTPVIVTSDLKVIREVMRDSPKIYSPEIRKSRLLDELTMPTLLTANGDEWKMHRRMTAPAFSEKNVDAMLSTVAKISRRLVNQLPKETSHSGTVSRRLDPLKWFRLITLDITFAVSQGEDWGFLDSSPRSGVVLKMVENFLDGITFVMMNSGMATMIQNRFPWNLNPRVRRAHAALKRAAHFTRNAIDKRRAELEAGEEPRKDILDQLIQSDTDALGGNLLGFIVAGSETVAISLSWLTYTLCKFPDVQAKARAEAMSLGHDPTTADDLVNLPYLEACVLENIRVPSWLYQTFPRVNSEPSEIDGKPVAANTVVILLLGRALIHPARGGTDFKPERWLGSDGKVDKNHMRDIPIFGDGPRVCPGRLLAVKEIVIIAATLLRHCSDIRLSHTHLKVGTKVNLTRTPTNLYLDLEFRV</sequence>
<organism evidence="6 7">
    <name type="scientific">Perkinsus olseni</name>
    <name type="common">Perkinsus atlanticus</name>
    <dbReference type="NCBI Taxonomy" id="32597"/>
    <lineage>
        <taxon>Eukaryota</taxon>
        <taxon>Sar</taxon>
        <taxon>Alveolata</taxon>
        <taxon>Perkinsozoa</taxon>
        <taxon>Perkinsea</taxon>
        <taxon>Perkinsida</taxon>
        <taxon>Perkinsidae</taxon>
        <taxon>Perkinsus</taxon>
    </lineage>
</organism>
<feature type="binding site" description="axial binding residue" evidence="3">
    <location>
        <position position="506"/>
    </location>
    <ligand>
        <name>heme</name>
        <dbReference type="ChEBI" id="CHEBI:30413"/>
    </ligand>
    <ligandPart>
        <name>Fe</name>
        <dbReference type="ChEBI" id="CHEBI:18248"/>
    </ligandPart>
</feature>
<gene>
    <name evidence="6" type="ORF">FOZ60_009137</name>
</gene>
<dbReference type="InterPro" id="IPR050121">
    <property type="entry name" value="Cytochrome_P450_monoxygenase"/>
</dbReference>
<evidence type="ECO:0000313" key="6">
    <source>
        <dbReference type="EMBL" id="KAF4683405.1"/>
    </source>
</evidence>
<feature type="region of interest" description="Disordered" evidence="5">
    <location>
        <begin position="94"/>
        <end position="135"/>
    </location>
</feature>
<dbReference type="GO" id="GO:0016705">
    <property type="term" value="F:oxidoreductase activity, acting on paired donors, with incorporation or reduction of molecular oxygen"/>
    <property type="evidence" value="ECO:0007669"/>
    <property type="project" value="InterPro"/>
</dbReference>
<dbReference type="AlphaFoldDB" id="A0A7J6NHV1"/>
<protein>
    <recommendedName>
        <fullName evidence="8">Cytochrome P450</fullName>
    </recommendedName>
</protein>
<evidence type="ECO:0000256" key="4">
    <source>
        <dbReference type="RuleBase" id="RU000461"/>
    </source>
</evidence>
<dbReference type="CDD" id="cd00302">
    <property type="entry name" value="cytochrome_P450"/>
    <property type="match status" value="1"/>
</dbReference>
<dbReference type="SUPFAM" id="SSF48264">
    <property type="entry name" value="Cytochrome P450"/>
    <property type="match status" value="1"/>
</dbReference>
<evidence type="ECO:0008006" key="8">
    <source>
        <dbReference type="Google" id="ProtNLM"/>
    </source>
</evidence>
<dbReference type="PRINTS" id="PR00463">
    <property type="entry name" value="EP450I"/>
</dbReference>
<name>A0A7J6NHV1_PEROL</name>
<dbReference type="GO" id="GO:0005506">
    <property type="term" value="F:iron ion binding"/>
    <property type="evidence" value="ECO:0007669"/>
    <property type="project" value="InterPro"/>
</dbReference>
<keyword evidence="4" id="KW-0503">Monooxygenase</keyword>
<keyword evidence="4" id="KW-0560">Oxidoreductase</keyword>
<accession>A0A7J6NHV1</accession>
<evidence type="ECO:0000256" key="2">
    <source>
        <dbReference type="ARBA" id="ARBA00010617"/>
    </source>
</evidence>
<dbReference type="PANTHER" id="PTHR24305:SF166">
    <property type="entry name" value="CYTOCHROME P450 12A4, MITOCHONDRIAL-RELATED"/>
    <property type="match status" value="1"/>
</dbReference>
<evidence type="ECO:0000256" key="1">
    <source>
        <dbReference type="ARBA" id="ARBA00001971"/>
    </source>
</evidence>
<dbReference type="GO" id="GO:0004497">
    <property type="term" value="F:monooxygenase activity"/>
    <property type="evidence" value="ECO:0007669"/>
    <property type="project" value="UniProtKB-KW"/>
</dbReference>
<evidence type="ECO:0000256" key="3">
    <source>
        <dbReference type="PIRSR" id="PIRSR602401-1"/>
    </source>
</evidence>
<dbReference type="PROSITE" id="PS00086">
    <property type="entry name" value="CYTOCHROME_P450"/>
    <property type="match status" value="1"/>
</dbReference>
<reference evidence="6 7" key="1">
    <citation type="submission" date="2020-04" db="EMBL/GenBank/DDBJ databases">
        <title>Perkinsus olseni comparative genomics.</title>
        <authorList>
            <person name="Bogema D.R."/>
        </authorList>
    </citation>
    <scope>NUCLEOTIDE SEQUENCE [LARGE SCALE GENOMIC DNA]</scope>
    <source>
        <strain evidence="6">00978-12</strain>
    </source>
</reference>
<proteinExistence type="inferred from homology"/>
<dbReference type="Pfam" id="PF00067">
    <property type="entry name" value="p450"/>
    <property type="match status" value="1"/>
</dbReference>
<comment type="caution">
    <text evidence="6">The sequence shown here is derived from an EMBL/GenBank/DDBJ whole genome shotgun (WGS) entry which is preliminary data.</text>
</comment>
<comment type="cofactor">
    <cofactor evidence="1 3">
        <name>heme</name>
        <dbReference type="ChEBI" id="CHEBI:30413"/>
    </cofactor>
</comment>
<dbReference type="InterPro" id="IPR017972">
    <property type="entry name" value="Cyt_P450_CS"/>
</dbReference>
<keyword evidence="3 4" id="KW-0408">Iron</keyword>
<evidence type="ECO:0000256" key="5">
    <source>
        <dbReference type="SAM" id="MobiDB-lite"/>
    </source>
</evidence>
<dbReference type="PANTHER" id="PTHR24305">
    <property type="entry name" value="CYTOCHROME P450"/>
    <property type="match status" value="1"/>
</dbReference>
<evidence type="ECO:0000313" key="7">
    <source>
        <dbReference type="Proteomes" id="UP000541610"/>
    </source>
</evidence>
<dbReference type="InterPro" id="IPR036396">
    <property type="entry name" value="Cyt_P450_sf"/>
</dbReference>
<dbReference type="OrthoDB" id="290742at2759"/>
<dbReference type="InterPro" id="IPR002401">
    <property type="entry name" value="Cyt_P450_E_grp-I"/>
</dbReference>
<dbReference type="InterPro" id="IPR001128">
    <property type="entry name" value="Cyt_P450"/>
</dbReference>
<dbReference type="GO" id="GO:0020037">
    <property type="term" value="F:heme binding"/>
    <property type="evidence" value="ECO:0007669"/>
    <property type="project" value="InterPro"/>
</dbReference>
<keyword evidence="3 4" id="KW-0479">Metal-binding</keyword>
<dbReference type="Proteomes" id="UP000541610">
    <property type="component" value="Unassembled WGS sequence"/>
</dbReference>
<dbReference type="Gene3D" id="1.10.630.10">
    <property type="entry name" value="Cytochrome P450"/>
    <property type="match status" value="1"/>
</dbReference>
<dbReference type="EMBL" id="JABANP010000368">
    <property type="protein sequence ID" value="KAF4683405.1"/>
    <property type="molecule type" value="Genomic_DNA"/>
</dbReference>
<comment type="similarity">
    <text evidence="2 4">Belongs to the cytochrome P450 family.</text>
</comment>